<dbReference type="EMBL" id="CP069114">
    <property type="protein sequence ID" value="QSS62961.1"/>
    <property type="molecule type" value="Genomic_DNA"/>
</dbReference>
<dbReference type="Proteomes" id="UP000663671">
    <property type="component" value="Chromosome 1"/>
</dbReference>
<evidence type="ECO:0000256" key="1">
    <source>
        <dbReference type="SAM" id="SignalP"/>
    </source>
</evidence>
<gene>
    <name evidence="3" type="primary">CBP1</name>
    <name evidence="3" type="ORF">I7I51_00016</name>
</gene>
<accession>A0A8A1MAF7</accession>
<dbReference type="SMR" id="A0A8A1MAF7"/>
<dbReference type="VEuPathDB" id="FungiDB:I7I51_00016"/>
<evidence type="ECO:0000313" key="3">
    <source>
        <dbReference type="EMBL" id="QSS62961.1"/>
    </source>
</evidence>
<feature type="signal peptide" evidence="1">
    <location>
        <begin position="1"/>
        <end position="19"/>
    </location>
</feature>
<dbReference type="InterPro" id="IPR022013">
    <property type="entry name" value="CBP"/>
</dbReference>
<dbReference type="AlphaFoldDB" id="A0A8A1MAF7"/>
<protein>
    <submittedName>
        <fullName evidence="3">Calcium-binding protein</fullName>
    </submittedName>
</protein>
<evidence type="ECO:0000259" key="2">
    <source>
        <dbReference type="Pfam" id="PF12192"/>
    </source>
</evidence>
<keyword evidence="1" id="KW-0732">Signal</keyword>
<dbReference type="Gene3D" id="1.10.1740.120">
    <property type="match status" value="1"/>
</dbReference>
<sequence length="117" mass="12445">MLFSKVIAPAFILLGAASAAPGGLAPENASKRDQPSLDEAFNMYNEAVNVFMKVSSAADCDWPVSAHFLHHPPPALLLPESLAWIFPWTSLALLLQPLAPLRHARAACGKGSDCSAH</sequence>
<feature type="chain" id="PRO_5034318752" evidence="1">
    <location>
        <begin position="20"/>
        <end position="117"/>
    </location>
</feature>
<dbReference type="Pfam" id="PF12192">
    <property type="entry name" value="CBP"/>
    <property type="match status" value="1"/>
</dbReference>
<name>A0A8A1MAF7_AJECA</name>
<reference evidence="3" key="1">
    <citation type="submission" date="2021-01" db="EMBL/GenBank/DDBJ databases">
        <title>Chromosome-level genome assembly of a human fungal pathogen reveals clustering of transcriptionally co-regulated genes.</title>
        <authorList>
            <person name="Voorhies M."/>
            <person name="Cohen S."/>
            <person name="Shea T.P."/>
            <person name="Petrus S."/>
            <person name="Munoz J.F."/>
            <person name="Poplawski S."/>
            <person name="Goldman W.E."/>
            <person name="Michael T."/>
            <person name="Cuomo C.A."/>
            <person name="Sil A."/>
            <person name="Beyhan S."/>
        </authorList>
    </citation>
    <scope>NUCLEOTIDE SEQUENCE</scope>
    <source>
        <strain evidence="3">WU24</strain>
    </source>
</reference>
<organism evidence="3 4">
    <name type="scientific">Ajellomyces capsulatus</name>
    <name type="common">Darling's disease fungus</name>
    <name type="synonym">Histoplasma capsulatum</name>
    <dbReference type="NCBI Taxonomy" id="5037"/>
    <lineage>
        <taxon>Eukaryota</taxon>
        <taxon>Fungi</taxon>
        <taxon>Dikarya</taxon>
        <taxon>Ascomycota</taxon>
        <taxon>Pezizomycotina</taxon>
        <taxon>Eurotiomycetes</taxon>
        <taxon>Eurotiomycetidae</taxon>
        <taxon>Onygenales</taxon>
        <taxon>Ajellomycetaceae</taxon>
        <taxon>Histoplasma</taxon>
    </lineage>
</organism>
<proteinExistence type="predicted"/>
<feature type="domain" description="Fungal calcium binding protein" evidence="2">
    <location>
        <begin position="33"/>
        <end position="63"/>
    </location>
</feature>
<evidence type="ECO:0000313" key="4">
    <source>
        <dbReference type="Proteomes" id="UP000663671"/>
    </source>
</evidence>
<dbReference type="OrthoDB" id="10498099at2759"/>